<evidence type="ECO:0000259" key="18">
    <source>
        <dbReference type="Pfam" id="PF13614"/>
    </source>
</evidence>
<name>A0A415LZ88_BACT4</name>
<dbReference type="AlphaFoldDB" id="A0A415LZ88"/>
<evidence type="ECO:0000256" key="3">
    <source>
        <dbReference type="ARBA" id="ARBA00008883"/>
    </source>
</evidence>
<evidence type="ECO:0000256" key="1">
    <source>
        <dbReference type="ARBA" id="ARBA00004429"/>
    </source>
</evidence>
<dbReference type="RefSeq" id="WP_118417709.1">
    <property type="nucleotide sequence ID" value="NZ_QROV01000016.1"/>
</dbReference>
<dbReference type="PANTHER" id="PTHR32309:SF13">
    <property type="entry name" value="FERRIC ENTEROBACTIN TRANSPORT PROTEIN FEPE"/>
    <property type="match status" value="1"/>
</dbReference>
<evidence type="ECO:0000256" key="6">
    <source>
        <dbReference type="ARBA" id="ARBA00022519"/>
    </source>
</evidence>
<proteinExistence type="inferred from homology"/>
<evidence type="ECO:0000256" key="9">
    <source>
        <dbReference type="ARBA" id="ARBA00022741"/>
    </source>
</evidence>
<dbReference type="Proteomes" id="UP000283616">
    <property type="component" value="Unassembled WGS sequence"/>
</dbReference>
<keyword evidence="6" id="KW-0997">Cell inner membrane</keyword>
<dbReference type="Pfam" id="PF13807">
    <property type="entry name" value="GNVR"/>
    <property type="match status" value="1"/>
</dbReference>
<reference evidence="20 21" key="1">
    <citation type="submission" date="2018-08" db="EMBL/GenBank/DDBJ databases">
        <title>A genome reference for cultivated species of the human gut microbiota.</title>
        <authorList>
            <person name="Zou Y."/>
            <person name="Xue W."/>
            <person name="Luo G."/>
        </authorList>
    </citation>
    <scope>NUCLEOTIDE SEQUENCE [LARGE SCALE GENOMIC DNA]</scope>
    <source>
        <strain evidence="20 21">AF37-12</strain>
    </source>
</reference>
<keyword evidence="5" id="KW-1003">Cell membrane</keyword>
<evidence type="ECO:0000313" key="21">
    <source>
        <dbReference type="Proteomes" id="UP000283616"/>
    </source>
</evidence>
<evidence type="ECO:0000256" key="10">
    <source>
        <dbReference type="ARBA" id="ARBA00022777"/>
    </source>
</evidence>
<keyword evidence="13 16" id="KW-0472">Membrane</keyword>
<dbReference type="GO" id="GO:0042802">
    <property type="term" value="F:identical protein binding"/>
    <property type="evidence" value="ECO:0007669"/>
    <property type="project" value="UniProtKB-ARBA"/>
</dbReference>
<dbReference type="Pfam" id="PF02706">
    <property type="entry name" value="Wzz"/>
    <property type="match status" value="1"/>
</dbReference>
<feature type="domain" description="AAA" evidence="18">
    <location>
        <begin position="601"/>
        <end position="731"/>
    </location>
</feature>
<comment type="similarity">
    <text evidence="2">Belongs to the CpsD/CapB family.</text>
</comment>
<dbReference type="CDD" id="cd05387">
    <property type="entry name" value="BY-kinase"/>
    <property type="match status" value="1"/>
</dbReference>
<comment type="caution">
    <text evidence="20">The sequence shown here is derived from an EMBL/GenBank/DDBJ whole genome shotgun (WGS) entry which is preliminary data.</text>
</comment>
<keyword evidence="12 16" id="KW-1133">Transmembrane helix</keyword>
<evidence type="ECO:0000256" key="2">
    <source>
        <dbReference type="ARBA" id="ARBA00007316"/>
    </source>
</evidence>
<dbReference type="SUPFAM" id="SSF52540">
    <property type="entry name" value="P-loop containing nucleoside triphosphate hydrolases"/>
    <property type="match status" value="1"/>
</dbReference>
<dbReference type="GO" id="GO:0005886">
    <property type="term" value="C:plasma membrane"/>
    <property type="evidence" value="ECO:0007669"/>
    <property type="project" value="UniProtKB-SubCell"/>
</dbReference>
<evidence type="ECO:0000256" key="14">
    <source>
        <dbReference type="ARBA" id="ARBA00023137"/>
    </source>
</evidence>
<dbReference type="FunFam" id="3.40.50.300:FF:000527">
    <property type="entry name" value="Tyrosine-protein kinase etk"/>
    <property type="match status" value="1"/>
</dbReference>
<dbReference type="InterPro" id="IPR027417">
    <property type="entry name" value="P-loop_NTPase"/>
</dbReference>
<comment type="catalytic activity">
    <reaction evidence="15">
        <text>L-tyrosyl-[protein] + ATP = O-phospho-L-tyrosyl-[protein] + ADP + H(+)</text>
        <dbReference type="Rhea" id="RHEA:10596"/>
        <dbReference type="Rhea" id="RHEA-COMP:10136"/>
        <dbReference type="Rhea" id="RHEA-COMP:20101"/>
        <dbReference type="ChEBI" id="CHEBI:15378"/>
        <dbReference type="ChEBI" id="CHEBI:30616"/>
        <dbReference type="ChEBI" id="CHEBI:46858"/>
        <dbReference type="ChEBI" id="CHEBI:61978"/>
        <dbReference type="ChEBI" id="CHEBI:456216"/>
        <dbReference type="EC" id="2.7.10.2"/>
    </reaction>
</comment>
<dbReference type="Gene3D" id="3.40.50.300">
    <property type="entry name" value="P-loop containing nucleotide triphosphate hydrolases"/>
    <property type="match status" value="1"/>
</dbReference>
<dbReference type="InterPro" id="IPR003856">
    <property type="entry name" value="LPS_length_determ_N"/>
</dbReference>
<protein>
    <recommendedName>
        <fullName evidence="4">non-specific protein-tyrosine kinase</fullName>
        <ecNumber evidence="4">2.7.10.2</ecNumber>
    </recommendedName>
</protein>
<keyword evidence="7" id="KW-0808">Transferase</keyword>
<comment type="similarity">
    <text evidence="3">Belongs to the etk/wzc family.</text>
</comment>
<evidence type="ECO:0000256" key="8">
    <source>
        <dbReference type="ARBA" id="ARBA00022692"/>
    </source>
</evidence>
<dbReference type="EMBL" id="QROV01000016">
    <property type="protein sequence ID" value="RHL57479.1"/>
    <property type="molecule type" value="Genomic_DNA"/>
</dbReference>
<dbReference type="Pfam" id="PF13614">
    <property type="entry name" value="AAA_31"/>
    <property type="match status" value="1"/>
</dbReference>
<evidence type="ECO:0000256" key="7">
    <source>
        <dbReference type="ARBA" id="ARBA00022679"/>
    </source>
</evidence>
<evidence type="ECO:0000256" key="11">
    <source>
        <dbReference type="ARBA" id="ARBA00022840"/>
    </source>
</evidence>
<evidence type="ECO:0000259" key="17">
    <source>
        <dbReference type="Pfam" id="PF02706"/>
    </source>
</evidence>
<feature type="transmembrane region" description="Helical" evidence="16">
    <location>
        <begin position="31"/>
        <end position="51"/>
    </location>
</feature>
<dbReference type="PANTHER" id="PTHR32309">
    <property type="entry name" value="TYROSINE-PROTEIN KINASE"/>
    <property type="match status" value="1"/>
</dbReference>
<keyword evidence="14" id="KW-0829">Tyrosine-protein kinase</keyword>
<dbReference type="InterPro" id="IPR050445">
    <property type="entry name" value="Bact_polysacc_biosynth/exp"/>
</dbReference>
<dbReference type="NCBIfam" id="TIGR01007">
    <property type="entry name" value="eps_fam"/>
    <property type="match status" value="1"/>
</dbReference>
<feature type="domain" description="Tyrosine-protein kinase G-rich" evidence="19">
    <location>
        <begin position="457"/>
        <end position="531"/>
    </location>
</feature>
<keyword evidence="11" id="KW-0067">ATP-binding</keyword>
<dbReference type="EC" id="2.7.10.2" evidence="4"/>
<gene>
    <name evidence="20" type="ORF">DW011_14375</name>
</gene>
<dbReference type="InterPro" id="IPR032807">
    <property type="entry name" value="GNVR"/>
</dbReference>
<organism evidence="20 21">
    <name type="scientific">Bacteroides thetaiotaomicron</name>
    <dbReference type="NCBI Taxonomy" id="818"/>
    <lineage>
        <taxon>Bacteria</taxon>
        <taxon>Pseudomonadati</taxon>
        <taxon>Bacteroidota</taxon>
        <taxon>Bacteroidia</taxon>
        <taxon>Bacteroidales</taxon>
        <taxon>Bacteroidaceae</taxon>
        <taxon>Bacteroides</taxon>
    </lineage>
</organism>
<keyword evidence="10 20" id="KW-0418">Kinase</keyword>
<dbReference type="GO" id="GO:0005524">
    <property type="term" value="F:ATP binding"/>
    <property type="evidence" value="ECO:0007669"/>
    <property type="project" value="UniProtKB-KW"/>
</dbReference>
<accession>A0A415LZ88</accession>
<evidence type="ECO:0000256" key="4">
    <source>
        <dbReference type="ARBA" id="ARBA00011903"/>
    </source>
</evidence>
<dbReference type="InterPro" id="IPR025669">
    <property type="entry name" value="AAA_dom"/>
</dbReference>
<dbReference type="GO" id="GO:0004715">
    <property type="term" value="F:non-membrane spanning protein tyrosine kinase activity"/>
    <property type="evidence" value="ECO:0007669"/>
    <property type="project" value="UniProtKB-EC"/>
</dbReference>
<evidence type="ECO:0000256" key="13">
    <source>
        <dbReference type="ARBA" id="ARBA00023136"/>
    </source>
</evidence>
<comment type="subcellular location">
    <subcellularLocation>
        <location evidence="1">Cell inner membrane</location>
        <topology evidence="1">Multi-pass membrane protein</topology>
    </subcellularLocation>
</comment>
<evidence type="ECO:0000256" key="15">
    <source>
        <dbReference type="ARBA" id="ARBA00051245"/>
    </source>
</evidence>
<keyword evidence="8 16" id="KW-0812">Transmembrane</keyword>
<evidence type="ECO:0000313" key="20">
    <source>
        <dbReference type="EMBL" id="RHL57479.1"/>
    </source>
</evidence>
<evidence type="ECO:0000256" key="16">
    <source>
        <dbReference type="SAM" id="Phobius"/>
    </source>
</evidence>
<evidence type="ECO:0000256" key="12">
    <source>
        <dbReference type="ARBA" id="ARBA00022989"/>
    </source>
</evidence>
<evidence type="ECO:0000256" key="5">
    <source>
        <dbReference type="ARBA" id="ARBA00022475"/>
    </source>
</evidence>
<feature type="domain" description="Polysaccharide chain length determinant N-terminal" evidence="17">
    <location>
        <begin position="16"/>
        <end position="114"/>
    </location>
</feature>
<evidence type="ECO:0000259" key="19">
    <source>
        <dbReference type="Pfam" id="PF13807"/>
    </source>
</evidence>
<sequence>MKEENQYGKEREMNEDQIDFRALLFKYIIHWPWFVGAVLLCFVGAWFYLHWATPIYNISATVLIKDEKKGGGAGLSSELEDMGLSGLMTSSKNIDNELEVLRSKTLVKEVVNQLGLYISYTDEDEFPAKGLYKTSPVQVNLTPQEAEKLNSPMVVEITLQPKGSMDVNVTVDEKGYQKHFEKLPAIFPTDEGTLTFFLQPADSITLRDGTKISQKEQRERRIIATINKPMHVARAYCKNLSVEPTSKTTSVAVISLKNSSLQRGQDFIDQLLEMYNRNTNNDKNEIAQKTAEFIDERIGIISKELGSTEANLESFKRDAGITDLTSEAQIALAGNAEYEKKSVENRTQISLVNDLRKYLRGNEYEVLPSNVGLQDAALIGAIERYNEMLMERKRLLRTSTESNPTIVNLDTSIRAMKANVQATLEGTLQGLMITKESLDREASRYSRRISNAPGQERAYVSIARQQEIKAGLYLMLLQKREENAIALAATANNAKIIDEAIADDIPISPKRSMIYLIALILGVGIPVGIIYLIELTKFKIEGRADVEKLTSVPVVGDIPLTDEKNDKNGSIAVFENKNNLMSETFRNIRTNLQFMLDNDQKVILVTSTVSGEGKSFVSSNLAISLSLLGKKVVIVGLDIRKPGLNKVFQLSNKERGITQYLSNPETDLMELVQSSDVNKNLFILPGGTVPPNPTELLARNGLDRAIETLKKNFDYVILDTAPIGMVTDTLLIGRVADLSVYVCRADYTHKAEYTLINELSFEKKLPNLCTVINGVDLKKRKYGYYYGYGKYGKHYGYGKRYGYGYGYGQDTKR</sequence>
<keyword evidence="9" id="KW-0547">Nucleotide-binding</keyword>
<feature type="transmembrane region" description="Helical" evidence="16">
    <location>
        <begin position="513"/>
        <end position="533"/>
    </location>
</feature>
<dbReference type="InterPro" id="IPR005702">
    <property type="entry name" value="Wzc-like_C"/>
</dbReference>